<dbReference type="InterPro" id="IPR050483">
    <property type="entry name" value="CoA-transferase_III_domain"/>
</dbReference>
<comment type="caution">
    <text evidence="4">The sequence shown here is derived from an EMBL/GenBank/DDBJ whole genome shotgun (WGS) entry which is preliminary data.</text>
</comment>
<evidence type="ECO:0000256" key="2">
    <source>
        <dbReference type="ARBA" id="ARBA00022679"/>
    </source>
</evidence>
<dbReference type="PANTHER" id="PTHR48207">
    <property type="entry name" value="SUCCINATE--HYDROXYMETHYLGLUTARATE COA-TRANSFERASE"/>
    <property type="match status" value="1"/>
</dbReference>
<protein>
    <submittedName>
        <fullName evidence="4">Acyl CoA transferase</fullName>
    </submittedName>
</protein>
<dbReference type="InterPro" id="IPR023606">
    <property type="entry name" value="CoA-Trfase_III_dom_1_sf"/>
</dbReference>
<evidence type="ECO:0000256" key="1">
    <source>
        <dbReference type="ARBA" id="ARBA00008383"/>
    </source>
</evidence>
<dbReference type="Gene3D" id="3.40.50.10540">
    <property type="entry name" value="Crotonobetainyl-coa:carnitine coa-transferase, domain 1"/>
    <property type="match status" value="2"/>
</dbReference>
<dbReference type="GO" id="GO:0047369">
    <property type="term" value="F:succinate-hydroxymethylglutarate CoA-transferase activity"/>
    <property type="evidence" value="ECO:0007669"/>
    <property type="project" value="TreeGrafter"/>
</dbReference>
<feature type="region of interest" description="Disordered" evidence="3">
    <location>
        <begin position="64"/>
        <end position="86"/>
    </location>
</feature>
<reference evidence="4" key="1">
    <citation type="submission" date="2023-02" db="EMBL/GenBank/DDBJ databases">
        <title>Identification and recombinant expression of a fungal hydrolase from Papiliotrema laurentii that hydrolyzes apple cutin and clears colloidal polyester polyurethane.</title>
        <authorList>
            <consortium name="DOE Joint Genome Institute"/>
            <person name="Roman V.A."/>
            <person name="Bojanowski C."/>
            <person name="Crable B.R."/>
            <person name="Wagner D.N."/>
            <person name="Hung C.S."/>
            <person name="Nadeau L.J."/>
            <person name="Schratz L."/>
            <person name="Haridas S."/>
            <person name="Pangilinan J."/>
            <person name="Lipzen A."/>
            <person name="Na H."/>
            <person name="Yan M."/>
            <person name="Ng V."/>
            <person name="Grigoriev I.V."/>
            <person name="Spatafora J.W."/>
            <person name="Barlow D."/>
            <person name="Biffinger J."/>
            <person name="Kelley-Loughnane N."/>
            <person name="Varaljay V.A."/>
            <person name="Crookes-Goodson W.J."/>
        </authorList>
    </citation>
    <scope>NUCLEOTIDE SEQUENCE</scope>
    <source>
        <strain evidence="4">5307AH</strain>
    </source>
</reference>
<keyword evidence="2 4" id="KW-0808">Transferase</keyword>
<dbReference type="EMBL" id="JAODAN010000004">
    <property type="protein sequence ID" value="KAK1924827.1"/>
    <property type="molecule type" value="Genomic_DNA"/>
</dbReference>
<gene>
    <name evidence="4" type="ORF">DB88DRAFT_534887</name>
</gene>
<dbReference type="SUPFAM" id="SSF89796">
    <property type="entry name" value="CoA-transferase family III (CaiB/BaiF)"/>
    <property type="match status" value="1"/>
</dbReference>
<dbReference type="Pfam" id="PF02515">
    <property type="entry name" value="CoA_transf_3"/>
    <property type="match status" value="1"/>
</dbReference>
<proteinExistence type="inferred from homology"/>
<dbReference type="InterPro" id="IPR003673">
    <property type="entry name" value="CoA-Trfase_fam_III"/>
</dbReference>
<sequence length="432" mass="47525">MFTIARPPYLSKALVTCRRCLSTSPVDIRPLDGVKIVDLTRVLAGPMATMMLSDLGADVIKVENPKHGDDTRSWTPPGAEKLPNAPRPDLPAESAYFLQANRNKRSITLNMKAPKGQEILQELISQADVLVENYIPGKLDQYGLGYEQLRRNNPRLIYCSITGYGSTGPYSKQPGYDVAIEAEAGLMHITGERDGRPVKVGVAVTDLLTGHFAHSAVLAALIKRGRTGIGSLVECSLFESQIASLANIASNYLIAGQEASRWGTQHPSIVPYQVFPTKDSYIMVSAGNDSQFVTLCEKVFERNWAQDERFVKNADRVKHRQILIAMIEERLGDHTTAEWVNKLGGKGLPFAPINNIEQTFSHPQAIARKVVEEVYHPRAGKIKMPAAAVSYDGKKMAAYRPPPYLGQHTEEILEELGHDAQSIAALRSEGVI</sequence>
<dbReference type="GO" id="GO:0005739">
    <property type="term" value="C:mitochondrion"/>
    <property type="evidence" value="ECO:0007669"/>
    <property type="project" value="TreeGrafter"/>
</dbReference>
<dbReference type="PANTHER" id="PTHR48207:SF3">
    <property type="entry name" value="SUCCINATE--HYDROXYMETHYLGLUTARATE COA-TRANSFERASE"/>
    <property type="match status" value="1"/>
</dbReference>
<organism evidence="4 5">
    <name type="scientific">Papiliotrema laurentii</name>
    <name type="common">Cryptococcus laurentii</name>
    <dbReference type="NCBI Taxonomy" id="5418"/>
    <lineage>
        <taxon>Eukaryota</taxon>
        <taxon>Fungi</taxon>
        <taxon>Dikarya</taxon>
        <taxon>Basidiomycota</taxon>
        <taxon>Agaricomycotina</taxon>
        <taxon>Tremellomycetes</taxon>
        <taxon>Tremellales</taxon>
        <taxon>Rhynchogastremaceae</taxon>
        <taxon>Papiliotrema</taxon>
    </lineage>
</organism>
<evidence type="ECO:0000313" key="5">
    <source>
        <dbReference type="Proteomes" id="UP001182556"/>
    </source>
</evidence>
<dbReference type="Proteomes" id="UP001182556">
    <property type="component" value="Unassembled WGS sequence"/>
</dbReference>
<dbReference type="AlphaFoldDB" id="A0AAD9FRF5"/>
<evidence type="ECO:0000313" key="4">
    <source>
        <dbReference type="EMBL" id="KAK1924827.1"/>
    </source>
</evidence>
<name>A0AAD9FRF5_PAPLA</name>
<evidence type="ECO:0000256" key="3">
    <source>
        <dbReference type="SAM" id="MobiDB-lite"/>
    </source>
</evidence>
<comment type="similarity">
    <text evidence="1">Belongs to the CoA-transferase III family.</text>
</comment>
<accession>A0AAD9FRF5</accession>
<keyword evidence="5" id="KW-1185">Reference proteome</keyword>